<name>A0ABQ2RSS9_9DEIO</name>
<evidence type="ECO:0000256" key="1">
    <source>
        <dbReference type="SAM" id="Phobius"/>
    </source>
</evidence>
<keyword evidence="1" id="KW-0812">Transmembrane</keyword>
<proteinExistence type="predicted"/>
<protein>
    <recommendedName>
        <fullName evidence="4">DUF2809 domain-containing protein</fullName>
    </recommendedName>
</protein>
<organism evidence="2 3">
    <name type="scientific">Deinococcus seoulensis</name>
    <dbReference type="NCBI Taxonomy" id="1837379"/>
    <lineage>
        <taxon>Bacteria</taxon>
        <taxon>Thermotogati</taxon>
        <taxon>Deinococcota</taxon>
        <taxon>Deinococci</taxon>
        <taxon>Deinococcales</taxon>
        <taxon>Deinococcaceae</taxon>
        <taxon>Deinococcus</taxon>
    </lineage>
</organism>
<keyword evidence="3" id="KW-1185">Reference proteome</keyword>
<keyword evidence="1" id="KW-1133">Transmembrane helix</keyword>
<sequence>MPNRAHSWPALLLVADCAAAGAWRLSNRWRAGYLLGAVISVGAARGYVLTRSVGLPSVRDDIGNWAEPAGTVPLLLEIAFVVLAAAVLSREGLNAAGRRDLSDLRVP</sequence>
<reference evidence="3" key="1">
    <citation type="journal article" date="2019" name="Int. J. Syst. Evol. Microbiol.">
        <title>The Global Catalogue of Microorganisms (GCM) 10K type strain sequencing project: providing services to taxonomists for standard genome sequencing and annotation.</title>
        <authorList>
            <consortium name="The Broad Institute Genomics Platform"/>
            <consortium name="The Broad Institute Genome Sequencing Center for Infectious Disease"/>
            <person name="Wu L."/>
            <person name="Ma J."/>
        </authorList>
    </citation>
    <scope>NUCLEOTIDE SEQUENCE [LARGE SCALE GENOMIC DNA]</scope>
    <source>
        <strain evidence="3">JCM 31404</strain>
    </source>
</reference>
<evidence type="ECO:0000313" key="3">
    <source>
        <dbReference type="Proteomes" id="UP000634308"/>
    </source>
</evidence>
<keyword evidence="1" id="KW-0472">Membrane</keyword>
<comment type="caution">
    <text evidence="2">The sequence shown here is derived from an EMBL/GenBank/DDBJ whole genome shotgun (WGS) entry which is preliminary data.</text>
</comment>
<dbReference type="Proteomes" id="UP000634308">
    <property type="component" value="Unassembled WGS sequence"/>
</dbReference>
<dbReference type="EMBL" id="BMQM01000012">
    <property type="protein sequence ID" value="GGR58784.1"/>
    <property type="molecule type" value="Genomic_DNA"/>
</dbReference>
<accession>A0ABQ2RSS9</accession>
<evidence type="ECO:0008006" key="4">
    <source>
        <dbReference type="Google" id="ProtNLM"/>
    </source>
</evidence>
<feature type="transmembrane region" description="Helical" evidence="1">
    <location>
        <begin position="70"/>
        <end position="89"/>
    </location>
</feature>
<gene>
    <name evidence="2" type="ORF">GCM10008959_20650</name>
</gene>
<evidence type="ECO:0000313" key="2">
    <source>
        <dbReference type="EMBL" id="GGR58784.1"/>
    </source>
</evidence>
<feature type="transmembrane region" description="Helical" evidence="1">
    <location>
        <begin position="32"/>
        <end position="50"/>
    </location>
</feature>
<dbReference type="RefSeq" id="WP_189064903.1">
    <property type="nucleotide sequence ID" value="NZ_BMQM01000012.1"/>
</dbReference>